<protein>
    <recommendedName>
        <fullName evidence="3">Leucine-rich repeat domain-containing protein</fullName>
    </recommendedName>
</protein>
<organism evidence="1 2">
    <name type="scientific">Chaetoceros tenuissimus</name>
    <dbReference type="NCBI Taxonomy" id="426638"/>
    <lineage>
        <taxon>Eukaryota</taxon>
        <taxon>Sar</taxon>
        <taxon>Stramenopiles</taxon>
        <taxon>Ochrophyta</taxon>
        <taxon>Bacillariophyta</taxon>
        <taxon>Coscinodiscophyceae</taxon>
        <taxon>Chaetocerotophycidae</taxon>
        <taxon>Chaetocerotales</taxon>
        <taxon>Chaetocerotaceae</taxon>
        <taxon>Chaetoceros</taxon>
    </lineage>
</organism>
<dbReference type="InterPro" id="IPR032675">
    <property type="entry name" value="LRR_dom_sf"/>
</dbReference>
<name>A0AAD3GZ46_9STRA</name>
<dbReference type="Pfam" id="PF13306">
    <property type="entry name" value="LRR_5"/>
    <property type="match status" value="1"/>
</dbReference>
<dbReference type="Gene3D" id="3.80.10.10">
    <property type="entry name" value="Ribonuclease Inhibitor"/>
    <property type="match status" value="1"/>
</dbReference>
<keyword evidence="2" id="KW-1185">Reference proteome</keyword>
<dbReference type="AlphaFoldDB" id="A0AAD3GZ46"/>
<dbReference type="EMBL" id="BLLK01000019">
    <property type="protein sequence ID" value="GFH44360.1"/>
    <property type="molecule type" value="Genomic_DNA"/>
</dbReference>
<dbReference type="Proteomes" id="UP001054902">
    <property type="component" value="Unassembled WGS sequence"/>
</dbReference>
<evidence type="ECO:0000313" key="1">
    <source>
        <dbReference type="EMBL" id="GFH44360.1"/>
    </source>
</evidence>
<dbReference type="SUPFAM" id="SSF52058">
    <property type="entry name" value="L domain-like"/>
    <property type="match status" value="1"/>
</dbReference>
<sequence length="275" mass="32256">MRVQTKEWQKFIPGVRMYKEKKTLFWNGELLWDRENREWLDYDWQERNSWKAIIILPGVEIIPRDTFCNCENVEVVIMADTVRRIECWAFSHCKKVAFVKLSTSLEHIAIGAFFDCTSLTSIFIPPSCEEVLDMVFQKCSALMIFVVPPRTELEGRVIANTALIKESPFETDDEGCYANRYEVNQWIKTINWNNDGTRQREMNEKYSLHRACSSFNPLEDIIFDIVKRQGLTSFYGRNSIGITPLQYLEANPYSEVKQKKIINRYVLAMMGEIVM</sequence>
<proteinExistence type="predicted"/>
<gene>
    <name evidence="1" type="ORF">CTEN210_00834</name>
</gene>
<comment type="caution">
    <text evidence="1">The sequence shown here is derived from an EMBL/GenBank/DDBJ whole genome shotgun (WGS) entry which is preliminary data.</text>
</comment>
<evidence type="ECO:0000313" key="2">
    <source>
        <dbReference type="Proteomes" id="UP001054902"/>
    </source>
</evidence>
<evidence type="ECO:0008006" key="3">
    <source>
        <dbReference type="Google" id="ProtNLM"/>
    </source>
</evidence>
<dbReference type="InterPro" id="IPR026906">
    <property type="entry name" value="LRR_5"/>
</dbReference>
<accession>A0AAD3GZ46</accession>
<reference evidence="1 2" key="1">
    <citation type="journal article" date="2021" name="Sci. Rep.">
        <title>The genome of the diatom Chaetoceros tenuissimus carries an ancient integrated fragment of an extant virus.</title>
        <authorList>
            <person name="Hongo Y."/>
            <person name="Kimura K."/>
            <person name="Takaki Y."/>
            <person name="Yoshida Y."/>
            <person name="Baba S."/>
            <person name="Kobayashi G."/>
            <person name="Nagasaki K."/>
            <person name="Hano T."/>
            <person name="Tomaru Y."/>
        </authorList>
    </citation>
    <scope>NUCLEOTIDE SEQUENCE [LARGE SCALE GENOMIC DNA]</scope>
    <source>
        <strain evidence="1 2">NIES-3715</strain>
    </source>
</reference>